<evidence type="ECO:0000259" key="1">
    <source>
        <dbReference type="PROSITE" id="PS50011"/>
    </source>
</evidence>
<accession>A0ABQ0CUE9</accession>
<dbReference type="PANTHER" id="PTHR44167">
    <property type="entry name" value="OVARIAN-SPECIFIC SERINE/THREONINE-PROTEIN KINASE LOK-RELATED"/>
    <property type="match status" value="1"/>
</dbReference>
<sequence>MTGLCWTYNALVSYYEHCGIRELNPIIEQLLLACPSSSVFAIGGHSVVLQISSNIVAKVSIKAGDPRIRQEQKIFEVLQDSKSHNIVQCFYRGVDVSFLESLPHGTLHDRMSLPKHRPVLHWMLQLTTAVAYLEELGYAHGDLNPQNILLNDDDELKLIDFDHSLQIGEDVDVGYEPYVRQSRERDGGLFGVAGPRPEQFALGSIFWYMFRGSELYAELSGPDKVDRLIDGKFPDTDPTEPIERVIKNCWLRRYARIADLLEEIKAMVGDTARQEKQSMLEHDFSENRRICEKYYNSLSVAKAVHESKHGDDA</sequence>
<evidence type="ECO:0000313" key="2">
    <source>
        <dbReference type="EMBL" id="GAB0136927.1"/>
    </source>
</evidence>
<dbReference type="SMART" id="SM00220">
    <property type="entry name" value="S_TKc"/>
    <property type="match status" value="1"/>
</dbReference>
<organism evidence="2 3">
    <name type="scientific">Epichloe bromicola</name>
    <dbReference type="NCBI Taxonomy" id="79588"/>
    <lineage>
        <taxon>Eukaryota</taxon>
        <taxon>Fungi</taxon>
        <taxon>Dikarya</taxon>
        <taxon>Ascomycota</taxon>
        <taxon>Pezizomycotina</taxon>
        <taxon>Sordariomycetes</taxon>
        <taxon>Hypocreomycetidae</taxon>
        <taxon>Hypocreales</taxon>
        <taxon>Clavicipitaceae</taxon>
        <taxon>Epichloe</taxon>
    </lineage>
</organism>
<name>A0ABQ0CUE9_9HYPO</name>
<dbReference type="PROSITE" id="PS50011">
    <property type="entry name" value="PROTEIN_KINASE_DOM"/>
    <property type="match status" value="1"/>
</dbReference>
<dbReference type="Proteomes" id="UP001562357">
    <property type="component" value="Unassembled WGS sequence"/>
</dbReference>
<dbReference type="EMBL" id="BAAFGZ010000232">
    <property type="protein sequence ID" value="GAB0136927.1"/>
    <property type="molecule type" value="Genomic_DNA"/>
</dbReference>
<keyword evidence="3" id="KW-1185">Reference proteome</keyword>
<evidence type="ECO:0000313" key="3">
    <source>
        <dbReference type="Proteomes" id="UP001562357"/>
    </source>
</evidence>
<dbReference type="Pfam" id="PF00069">
    <property type="entry name" value="Pkinase"/>
    <property type="match status" value="1"/>
</dbReference>
<comment type="caution">
    <text evidence="2">The sequence shown here is derived from an EMBL/GenBank/DDBJ whole genome shotgun (WGS) entry which is preliminary data.</text>
</comment>
<proteinExistence type="predicted"/>
<dbReference type="SUPFAM" id="SSF56112">
    <property type="entry name" value="Protein kinase-like (PK-like)"/>
    <property type="match status" value="1"/>
</dbReference>
<dbReference type="InterPro" id="IPR000719">
    <property type="entry name" value="Prot_kinase_dom"/>
</dbReference>
<protein>
    <recommendedName>
        <fullName evidence="1">Protein kinase domain-containing protein</fullName>
    </recommendedName>
</protein>
<dbReference type="Gene3D" id="1.10.510.10">
    <property type="entry name" value="Transferase(Phosphotransferase) domain 1"/>
    <property type="match status" value="1"/>
</dbReference>
<dbReference type="InterPro" id="IPR011009">
    <property type="entry name" value="Kinase-like_dom_sf"/>
</dbReference>
<dbReference type="PANTHER" id="PTHR44167:SF24">
    <property type="entry name" value="SERINE_THREONINE-PROTEIN KINASE CHK2"/>
    <property type="match status" value="1"/>
</dbReference>
<gene>
    <name evidence="2" type="primary">g5212</name>
    <name evidence="2" type="ORF">EsDP_00005212</name>
</gene>
<feature type="domain" description="Protein kinase" evidence="1">
    <location>
        <begin position="34"/>
        <end position="285"/>
    </location>
</feature>
<reference evidence="3" key="1">
    <citation type="submission" date="2024-06" db="EMBL/GenBank/DDBJ databases">
        <title>Draft Genome Sequences of Epichloe bromicola Strains Isolated from Elymus ciliaris.</title>
        <authorList>
            <consortium name="Epichloe bromicola genome sequencing consortium"/>
            <person name="Miura A."/>
            <person name="Imano S."/>
            <person name="Ashida A."/>
            <person name="Sato I."/>
            <person name="Chiba S."/>
            <person name="Tanaka A."/>
            <person name="Camagna M."/>
            <person name="Takemoto D."/>
        </authorList>
    </citation>
    <scope>NUCLEOTIDE SEQUENCE [LARGE SCALE GENOMIC DNA]</scope>
    <source>
        <strain evidence="3">DP</strain>
    </source>
</reference>